<gene>
    <name evidence="15" type="primary">panF</name>
    <name evidence="15" type="ORF">L21SP5_03421</name>
</gene>
<dbReference type="STRING" id="1307839.L21SP5_03421"/>
<feature type="transmembrane region" description="Helical" evidence="14">
    <location>
        <begin position="78"/>
        <end position="97"/>
    </location>
</feature>
<evidence type="ECO:0000256" key="4">
    <source>
        <dbReference type="ARBA" id="ARBA00022475"/>
    </source>
</evidence>
<feature type="transmembrane region" description="Helical" evidence="14">
    <location>
        <begin position="241"/>
        <end position="257"/>
    </location>
</feature>
<feature type="transmembrane region" description="Helical" evidence="14">
    <location>
        <begin position="380"/>
        <end position="398"/>
    </location>
</feature>
<evidence type="ECO:0000256" key="7">
    <source>
        <dbReference type="ARBA" id="ARBA00022989"/>
    </source>
</evidence>
<keyword evidence="10 14" id="KW-0472">Membrane</keyword>
<feature type="transmembrane region" description="Helical" evidence="14">
    <location>
        <begin position="47"/>
        <end position="66"/>
    </location>
</feature>
<comment type="similarity">
    <text evidence="2 13">Belongs to the sodium:solute symporter (SSF) (TC 2.A.21) family.</text>
</comment>
<dbReference type="InterPro" id="IPR050277">
    <property type="entry name" value="Sodium:Solute_Symporter"/>
</dbReference>
<evidence type="ECO:0000256" key="2">
    <source>
        <dbReference type="ARBA" id="ARBA00006434"/>
    </source>
</evidence>
<organism evidence="15 16">
    <name type="scientific">Salinivirga cyanobacteriivorans</name>
    <dbReference type="NCBI Taxonomy" id="1307839"/>
    <lineage>
        <taxon>Bacteria</taxon>
        <taxon>Pseudomonadati</taxon>
        <taxon>Bacteroidota</taxon>
        <taxon>Bacteroidia</taxon>
        <taxon>Bacteroidales</taxon>
        <taxon>Salinivirgaceae</taxon>
        <taxon>Salinivirga</taxon>
    </lineage>
</organism>
<dbReference type="Proteomes" id="UP000064893">
    <property type="component" value="Chromosome"/>
</dbReference>
<feature type="transmembrane region" description="Helical" evidence="14">
    <location>
        <begin position="485"/>
        <end position="504"/>
    </location>
</feature>
<feature type="transmembrane region" description="Helical" evidence="14">
    <location>
        <begin position="277"/>
        <end position="298"/>
    </location>
</feature>
<keyword evidence="8" id="KW-0915">Sodium</keyword>
<comment type="catalytic activity">
    <reaction evidence="12">
        <text>L-proline(in) + Na(+)(in) = L-proline(out) + Na(+)(out)</text>
        <dbReference type="Rhea" id="RHEA:28967"/>
        <dbReference type="ChEBI" id="CHEBI:29101"/>
        <dbReference type="ChEBI" id="CHEBI:60039"/>
    </reaction>
</comment>
<dbReference type="InterPro" id="IPR038377">
    <property type="entry name" value="Na/Glc_symporter_sf"/>
</dbReference>
<proteinExistence type="inferred from homology"/>
<feature type="transmembrane region" description="Helical" evidence="14">
    <location>
        <begin position="318"/>
        <end position="344"/>
    </location>
</feature>
<dbReference type="GO" id="GO:0015293">
    <property type="term" value="F:symporter activity"/>
    <property type="evidence" value="ECO:0007669"/>
    <property type="project" value="UniProtKB-KW"/>
</dbReference>
<evidence type="ECO:0000256" key="1">
    <source>
        <dbReference type="ARBA" id="ARBA00004651"/>
    </source>
</evidence>
<keyword evidence="7 14" id="KW-1133">Transmembrane helix</keyword>
<keyword evidence="16" id="KW-1185">Reference proteome</keyword>
<evidence type="ECO:0000256" key="5">
    <source>
        <dbReference type="ARBA" id="ARBA00022692"/>
    </source>
</evidence>
<dbReference type="OrthoDB" id="1400010at2"/>
<dbReference type="KEGG" id="blq:L21SP5_03421"/>
<dbReference type="PROSITE" id="PS50283">
    <property type="entry name" value="NA_SOLUT_SYMP_3"/>
    <property type="match status" value="1"/>
</dbReference>
<evidence type="ECO:0000256" key="3">
    <source>
        <dbReference type="ARBA" id="ARBA00022448"/>
    </source>
</evidence>
<dbReference type="InterPro" id="IPR001734">
    <property type="entry name" value="Na/solute_symporter"/>
</dbReference>
<dbReference type="GO" id="GO:0005886">
    <property type="term" value="C:plasma membrane"/>
    <property type="evidence" value="ECO:0007669"/>
    <property type="project" value="UniProtKB-SubCell"/>
</dbReference>
<keyword evidence="9" id="KW-0406">Ion transport</keyword>
<keyword evidence="11" id="KW-0739">Sodium transport</keyword>
<feature type="transmembrane region" description="Helical" evidence="14">
    <location>
        <begin position="189"/>
        <end position="206"/>
    </location>
</feature>
<feature type="transmembrane region" description="Helical" evidence="14">
    <location>
        <begin position="161"/>
        <end position="177"/>
    </location>
</feature>
<feature type="transmembrane region" description="Helical" evidence="14">
    <location>
        <begin position="442"/>
        <end position="465"/>
    </location>
</feature>
<dbReference type="PANTHER" id="PTHR48086">
    <property type="entry name" value="SODIUM/PROLINE SYMPORTER-RELATED"/>
    <property type="match status" value="1"/>
</dbReference>
<dbReference type="GO" id="GO:0006814">
    <property type="term" value="P:sodium ion transport"/>
    <property type="evidence" value="ECO:0007669"/>
    <property type="project" value="UniProtKB-KW"/>
</dbReference>
<evidence type="ECO:0000256" key="10">
    <source>
        <dbReference type="ARBA" id="ARBA00023136"/>
    </source>
</evidence>
<reference evidence="15 16" key="1">
    <citation type="submission" date="2015-11" db="EMBL/GenBank/DDBJ databases">
        <title>Description and complete genome sequence of a novel strain predominating in hypersaline microbial mats and representing a new family of the Bacteriodetes phylum.</title>
        <authorList>
            <person name="Spring S."/>
            <person name="Bunk B."/>
            <person name="Sproer C."/>
            <person name="Klenk H.-P."/>
        </authorList>
    </citation>
    <scope>NUCLEOTIDE SEQUENCE [LARGE SCALE GENOMIC DNA]</scope>
    <source>
        <strain evidence="15 16">L21-Spi-D4</strain>
    </source>
</reference>
<evidence type="ECO:0000256" key="8">
    <source>
        <dbReference type="ARBA" id="ARBA00023053"/>
    </source>
</evidence>
<evidence type="ECO:0000313" key="16">
    <source>
        <dbReference type="Proteomes" id="UP000064893"/>
    </source>
</evidence>
<keyword evidence="4" id="KW-1003">Cell membrane</keyword>
<keyword evidence="6" id="KW-0769">Symport</keyword>
<evidence type="ECO:0000313" key="15">
    <source>
        <dbReference type="EMBL" id="ALO17032.1"/>
    </source>
</evidence>
<dbReference type="Pfam" id="PF00474">
    <property type="entry name" value="SSF"/>
    <property type="match status" value="1"/>
</dbReference>
<comment type="subcellular location">
    <subcellularLocation>
        <location evidence="1">Cell membrane</location>
        <topology evidence="1">Multi-pass membrane protein</topology>
    </subcellularLocation>
</comment>
<evidence type="ECO:0000256" key="13">
    <source>
        <dbReference type="RuleBase" id="RU362091"/>
    </source>
</evidence>
<keyword evidence="5 14" id="KW-0812">Transmembrane</keyword>
<feature type="transmembrane region" description="Helical" evidence="14">
    <location>
        <begin position="418"/>
        <end position="435"/>
    </location>
</feature>
<evidence type="ECO:0000256" key="9">
    <source>
        <dbReference type="ARBA" id="ARBA00023065"/>
    </source>
</evidence>
<sequence length="517" mass="56476">MDTQSFITGTWILISLYIAAILFFVIRGALKTQSIADFAVGNIKFSPTAVGLSLAASITSAATFVVNPGFIANYGLSGVLSFCVFFPFAAMVSLVVLTKSFRKYGQKIKALTLAQWIGDRYNSKTYSLIMAFLSLLMITFIVLIVVAITKVLSKALNVEEMYVLIGLVIFVFGYMMFGGANSMVYTNSIQAIVMLVVAIILLTSGYEHFKGGIDAFVERLRSIDPVLVKATNPESWLFRDFYEIIFAQIVVGIAVVVQPHIITKSLLLKDEKQVNKFLIIAVAAEALFFIVAFAGLYARITFPDLTFQGEALKNDGIIPAYVVAAFSQGWVSVIIGLIVILGLISAGLSTLEGLIQSVSTTITSDIVKRLSPVALREKQLMWINKVAIITLAAITIVISWEQIVSPKLSVGILAQNGVYAYFSAAFIPVLFGIFLKEVDYRAPLAATLTSIFIHFSVYYVLPVFVENYGLDLGFFTKYLQGTVRNPAIAASTAIVLSTIVGIVVHRITKRKKMVQAA</sequence>
<evidence type="ECO:0000256" key="12">
    <source>
        <dbReference type="ARBA" id="ARBA00033708"/>
    </source>
</evidence>
<name>A0A0S2I3J8_9BACT</name>
<accession>A0A0S2I3J8</accession>
<feature type="transmembrane region" description="Helical" evidence="14">
    <location>
        <begin position="6"/>
        <end position="26"/>
    </location>
</feature>
<evidence type="ECO:0000256" key="11">
    <source>
        <dbReference type="ARBA" id="ARBA00023201"/>
    </source>
</evidence>
<protein>
    <submittedName>
        <fullName evidence="15">Pantothenate permease</fullName>
    </submittedName>
</protein>
<dbReference type="Gene3D" id="1.20.1730.10">
    <property type="entry name" value="Sodium/glucose cotransporter"/>
    <property type="match status" value="1"/>
</dbReference>
<evidence type="ECO:0000256" key="6">
    <source>
        <dbReference type="ARBA" id="ARBA00022847"/>
    </source>
</evidence>
<dbReference type="EMBL" id="CP013118">
    <property type="protein sequence ID" value="ALO17032.1"/>
    <property type="molecule type" value="Genomic_DNA"/>
</dbReference>
<keyword evidence="3" id="KW-0813">Transport</keyword>
<dbReference type="AlphaFoldDB" id="A0A0S2I3J8"/>
<dbReference type="PATRIC" id="fig|1307839.3.peg.3596"/>
<dbReference type="RefSeq" id="WP_057954365.1">
    <property type="nucleotide sequence ID" value="NZ_CP013118.1"/>
</dbReference>
<feature type="transmembrane region" description="Helical" evidence="14">
    <location>
        <begin position="128"/>
        <end position="149"/>
    </location>
</feature>
<dbReference type="PANTHER" id="PTHR48086:SF3">
    <property type="entry name" value="SODIUM_PROLINE SYMPORTER"/>
    <property type="match status" value="1"/>
</dbReference>
<evidence type="ECO:0000256" key="14">
    <source>
        <dbReference type="SAM" id="Phobius"/>
    </source>
</evidence>